<evidence type="ECO:0000256" key="2">
    <source>
        <dbReference type="ARBA" id="ARBA00022475"/>
    </source>
</evidence>
<keyword evidence="2" id="KW-1003">Cell membrane</keyword>
<dbReference type="PANTHER" id="PTHR46382">
    <property type="entry name" value="PHOSPHATIDATE CYTIDYLYLTRANSFERASE"/>
    <property type="match status" value="1"/>
</dbReference>
<proteinExistence type="predicted"/>
<evidence type="ECO:0000256" key="12">
    <source>
        <dbReference type="SAM" id="Phobius"/>
    </source>
</evidence>
<keyword evidence="3" id="KW-0444">Lipid biosynthesis</keyword>
<dbReference type="Proteomes" id="UP000515125">
    <property type="component" value="Unplaced"/>
</dbReference>
<keyword evidence="8" id="KW-0443">Lipid metabolism</keyword>
<keyword evidence="6" id="KW-0548">Nucleotidyltransferase</keyword>
<evidence type="ECO:0000256" key="1">
    <source>
        <dbReference type="ARBA" id="ARBA00004651"/>
    </source>
</evidence>
<keyword evidence="9 12" id="KW-0472">Membrane</keyword>
<keyword evidence="13" id="KW-1185">Reference proteome</keyword>
<evidence type="ECO:0000313" key="14">
    <source>
        <dbReference type="RefSeq" id="XP_026193284.1"/>
    </source>
</evidence>
<evidence type="ECO:0000313" key="13">
    <source>
        <dbReference type="Proteomes" id="UP000515125"/>
    </source>
</evidence>
<dbReference type="Pfam" id="PF01148">
    <property type="entry name" value="CTP_transf_1"/>
    <property type="match status" value="1"/>
</dbReference>
<comment type="subcellular location">
    <subcellularLocation>
        <location evidence="1">Cell membrane</location>
        <topology evidence="1">Multi-pass membrane protein</topology>
    </subcellularLocation>
</comment>
<keyword evidence="4" id="KW-0808">Transferase</keyword>
<evidence type="ECO:0000256" key="3">
    <source>
        <dbReference type="ARBA" id="ARBA00022516"/>
    </source>
</evidence>
<evidence type="ECO:0000256" key="10">
    <source>
        <dbReference type="ARBA" id="ARBA00023209"/>
    </source>
</evidence>
<evidence type="ECO:0000256" key="11">
    <source>
        <dbReference type="ARBA" id="ARBA00023264"/>
    </source>
</evidence>
<organism evidence="13 14">
    <name type="scientific">Cyclospora cayetanensis</name>
    <dbReference type="NCBI Taxonomy" id="88456"/>
    <lineage>
        <taxon>Eukaryota</taxon>
        <taxon>Sar</taxon>
        <taxon>Alveolata</taxon>
        <taxon>Apicomplexa</taxon>
        <taxon>Conoidasida</taxon>
        <taxon>Coccidia</taxon>
        <taxon>Eucoccidiorida</taxon>
        <taxon>Eimeriorina</taxon>
        <taxon>Eimeriidae</taxon>
        <taxon>Cyclospora</taxon>
    </lineage>
</organism>
<keyword evidence="5 12" id="KW-0812">Transmembrane</keyword>
<dbReference type="GO" id="GO:0005886">
    <property type="term" value="C:plasma membrane"/>
    <property type="evidence" value="ECO:0007669"/>
    <property type="project" value="UniProtKB-SubCell"/>
</dbReference>
<feature type="transmembrane region" description="Helical" evidence="12">
    <location>
        <begin position="120"/>
        <end position="140"/>
    </location>
</feature>
<dbReference type="GeneID" id="34623431"/>
<evidence type="ECO:0000256" key="6">
    <source>
        <dbReference type="ARBA" id="ARBA00022695"/>
    </source>
</evidence>
<keyword evidence="10" id="KW-0594">Phospholipid biosynthesis</keyword>
<evidence type="ECO:0000256" key="5">
    <source>
        <dbReference type="ARBA" id="ARBA00022692"/>
    </source>
</evidence>
<dbReference type="GO" id="GO:0016024">
    <property type="term" value="P:CDP-diacylglycerol biosynthetic process"/>
    <property type="evidence" value="ECO:0007669"/>
    <property type="project" value="TreeGrafter"/>
</dbReference>
<feature type="transmembrane region" description="Helical" evidence="12">
    <location>
        <begin position="160"/>
        <end position="181"/>
    </location>
</feature>
<gene>
    <name evidence="14" type="primary">LOC34623431</name>
</gene>
<feature type="transmembrane region" description="Helical" evidence="12">
    <location>
        <begin position="20"/>
        <end position="49"/>
    </location>
</feature>
<protein>
    <submittedName>
        <fullName evidence="14">Uncharacterized protein LOC34623431</fullName>
    </submittedName>
</protein>
<evidence type="ECO:0000256" key="4">
    <source>
        <dbReference type="ARBA" id="ARBA00022679"/>
    </source>
</evidence>
<keyword evidence="7 12" id="KW-1133">Transmembrane helix</keyword>
<feature type="transmembrane region" description="Helical" evidence="12">
    <location>
        <begin position="193"/>
        <end position="212"/>
    </location>
</feature>
<dbReference type="PANTHER" id="PTHR46382:SF1">
    <property type="entry name" value="PHOSPHATIDATE CYTIDYLYLTRANSFERASE"/>
    <property type="match status" value="1"/>
</dbReference>
<keyword evidence="11" id="KW-1208">Phospholipid metabolism</keyword>
<evidence type="ECO:0000256" key="7">
    <source>
        <dbReference type="ARBA" id="ARBA00022989"/>
    </source>
</evidence>
<sequence length="295" mass="32118">MKALSRLAHVPWLRRIYTALAILIPLLGLLYVPSVACFTLYCIALLAAFEHVKLRNAALQRLEDWCTRAHRKLHAEASAERQHTASEGTHGNCTQGMQTEFHGFSRHAYASWLVCRSHEALLYAWASAGFDLYFLCHFAVPLAMGSFVLRRNAGLPLAASLIAISAAGDTGALFCGSAFGHRRIIKRLSPNKTLAGVIGSLLFSWLTAALLWHLAQSYPALSVRALPLEDYLTIGALTSVMGFLGDLVESAYKRCAGVKDSSSIFGPHGGMLDRLDSLVLPIPALLLVLALRGHL</sequence>
<dbReference type="OrthoDB" id="10260889at2759"/>
<accession>A0A6P6S0G4</accession>
<dbReference type="AlphaFoldDB" id="A0A6P6S0G4"/>
<feature type="transmembrane region" description="Helical" evidence="12">
    <location>
        <begin position="232"/>
        <end position="252"/>
    </location>
</feature>
<name>A0A6P6S0G4_9EIME</name>
<dbReference type="GO" id="GO:0004605">
    <property type="term" value="F:phosphatidate cytidylyltransferase activity"/>
    <property type="evidence" value="ECO:0007669"/>
    <property type="project" value="TreeGrafter"/>
</dbReference>
<dbReference type="RefSeq" id="XP_026193284.1">
    <property type="nucleotide sequence ID" value="XM_026337499.1"/>
</dbReference>
<evidence type="ECO:0000256" key="8">
    <source>
        <dbReference type="ARBA" id="ARBA00023098"/>
    </source>
</evidence>
<evidence type="ECO:0000256" key="9">
    <source>
        <dbReference type="ARBA" id="ARBA00023136"/>
    </source>
</evidence>
<reference evidence="14" key="1">
    <citation type="submission" date="2025-08" db="UniProtKB">
        <authorList>
            <consortium name="RefSeq"/>
        </authorList>
    </citation>
    <scope>IDENTIFICATION</scope>
</reference>